<keyword evidence="2" id="KW-1185">Reference proteome</keyword>
<sequence>MYYFSDEDTLKIDLSVALLLACSTCAFLPGYPNHPRDQAKAIDVEHAKLMDYPSNGVVVWGFLKPTFIDEEFYLRRLFHDEDNDGDSSDSEASSWSITKLFSAFGSSRYTSFILPEVALRLVSQMEMSRALVQAMMEAVSVVSVQDFQYAEPDVLVHSIPSILERFGESRTRCNSALKALCKKKGLYAEGANLIGVDSLGMDVRVSSGTEVRTHRFSFKVRPQLVSLPPCVLPTVLDPTDASLDDKEILSLPQYYGPCMSSQSPTHVQHSLGTSSMYTFVVVVFYALFDPRGNLALARNLSAAFVPKGGHLGPTLFVREL</sequence>
<dbReference type="PANTHER" id="PTHR13343:SF18">
    <property type="entry name" value="PENTATRICOPEPTIDE REPEAT (PPR) SUPERFAMILY PROTEIN"/>
    <property type="match status" value="1"/>
</dbReference>
<evidence type="ECO:0000313" key="2">
    <source>
        <dbReference type="Proteomes" id="UP001289374"/>
    </source>
</evidence>
<organism evidence="1 2">
    <name type="scientific">Sesamum angolense</name>
    <dbReference type="NCBI Taxonomy" id="2727404"/>
    <lineage>
        <taxon>Eukaryota</taxon>
        <taxon>Viridiplantae</taxon>
        <taxon>Streptophyta</taxon>
        <taxon>Embryophyta</taxon>
        <taxon>Tracheophyta</taxon>
        <taxon>Spermatophyta</taxon>
        <taxon>Magnoliopsida</taxon>
        <taxon>eudicotyledons</taxon>
        <taxon>Gunneridae</taxon>
        <taxon>Pentapetalae</taxon>
        <taxon>asterids</taxon>
        <taxon>lamiids</taxon>
        <taxon>Lamiales</taxon>
        <taxon>Pedaliaceae</taxon>
        <taxon>Sesamum</taxon>
    </lineage>
</organism>
<proteinExistence type="predicted"/>
<dbReference type="Proteomes" id="UP001289374">
    <property type="component" value="Unassembled WGS sequence"/>
</dbReference>
<evidence type="ECO:0000313" key="1">
    <source>
        <dbReference type="EMBL" id="KAK4404099.1"/>
    </source>
</evidence>
<reference evidence="1" key="1">
    <citation type="submission" date="2020-06" db="EMBL/GenBank/DDBJ databases">
        <authorList>
            <person name="Li T."/>
            <person name="Hu X."/>
            <person name="Zhang T."/>
            <person name="Song X."/>
            <person name="Zhang H."/>
            <person name="Dai N."/>
            <person name="Sheng W."/>
            <person name="Hou X."/>
            <person name="Wei L."/>
        </authorList>
    </citation>
    <scope>NUCLEOTIDE SEQUENCE</scope>
    <source>
        <strain evidence="1">K16</strain>
        <tissue evidence="1">Leaf</tissue>
    </source>
</reference>
<dbReference type="EMBL" id="JACGWL010000004">
    <property type="protein sequence ID" value="KAK4404099.1"/>
    <property type="molecule type" value="Genomic_DNA"/>
</dbReference>
<name>A0AAE1X3M1_9LAMI</name>
<dbReference type="Gene3D" id="3.20.180.10">
    <property type="entry name" value="PNP-oxidase-like"/>
    <property type="match status" value="1"/>
</dbReference>
<dbReference type="PANTHER" id="PTHR13343">
    <property type="entry name" value="CREG1 PROTEIN"/>
    <property type="match status" value="1"/>
</dbReference>
<dbReference type="InterPro" id="IPR037119">
    <property type="entry name" value="Haem_oxidase_HugZ-like_sf"/>
</dbReference>
<dbReference type="AlphaFoldDB" id="A0AAE1X3M1"/>
<gene>
    <name evidence="1" type="ORF">Sango_0778500</name>
</gene>
<protein>
    <submittedName>
        <fullName evidence="1">Uncharacterized protein</fullName>
    </submittedName>
</protein>
<reference evidence="1" key="2">
    <citation type="journal article" date="2024" name="Plant">
        <title>Genomic evolution and insights into agronomic trait innovations of Sesamum species.</title>
        <authorList>
            <person name="Miao H."/>
            <person name="Wang L."/>
            <person name="Qu L."/>
            <person name="Liu H."/>
            <person name="Sun Y."/>
            <person name="Le M."/>
            <person name="Wang Q."/>
            <person name="Wei S."/>
            <person name="Zheng Y."/>
            <person name="Lin W."/>
            <person name="Duan Y."/>
            <person name="Cao H."/>
            <person name="Xiong S."/>
            <person name="Wang X."/>
            <person name="Wei L."/>
            <person name="Li C."/>
            <person name="Ma Q."/>
            <person name="Ju M."/>
            <person name="Zhao R."/>
            <person name="Li G."/>
            <person name="Mu C."/>
            <person name="Tian Q."/>
            <person name="Mei H."/>
            <person name="Zhang T."/>
            <person name="Gao T."/>
            <person name="Zhang H."/>
        </authorList>
    </citation>
    <scope>NUCLEOTIDE SEQUENCE</scope>
    <source>
        <strain evidence="1">K16</strain>
    </source>
</reference>
<accession>A0AAE1X3M1</accession>
<comment type="caution">
    <text evidence="1">The sequence shown here is derived from an EMBL/GenBank/DDBJ whole genome shotgun (WGS) entry which is preliminary data.</text>
</comment>